<dbReference type="Proteomes" id="UP000219669">
    <property type="component" value="Unassembled WGS sequence"/>
</dbReference>
<name>A0A286E1J0_9NEIS</name>
<feature type="chain" id="PRO_5013398256" description="Lipoprotein" evidence="1">
    <location>
        <begin position="25"/>
        <end position="415"/>
    </location>
</feature>
<gene>
    <name evidence="2" type="ORF">SAMN02746062_00024</name>
</gene>
<evidence type="ECO:0000313" key="2">
    <source>
        <dbReference type="EMBL" id="SOD64767.1"/>
    </source>
</evidence>
<dbReference type="RefSeq" id="WP_097113119.1">
    <property type="nucleotide sequence ID" value="NZ_CP083931.1"/>
</dbReference>
<sequence>MKSHLKLCALALSFLGLTACSSIANQTPDQMYRTSMQRQFKQDSQYNFTGKVFVQTSPNANAKTREQALNTFIERETDIAKWKYRDNPKMRSKTQIRQRAEKKLASSELLAEHFAKNVSVPVSGAWDLPNGKLEIVPEIRYETRASGAYFKLPIQIDAKQSSALIDLAGVSAFSDVYTVRNDLAVEPINNRYVRITLPESLRKNIPLKDLFKSLPKAFDDGIAQMDKTQFAMLPLDERAKRLGATYRISHKQNSEQGEIYSTALFNSIVQQLEDNQKNGTAQSDVSPENHAKFIEMLKTIKQSMEDARKNVKAVGENGESEIAEVESLLNKIEVETELYLDSKGRILALVQAADMPDELFGKLFYGKHVRLIYETEMQYSSKPVFVIQANESNTVDLEKISPKFKELMDKTIQAE</sequence>
<keyword evidence="1" id="KW-0732">Signal</keyword>
<dbReference type="EMBL" id="OCNF01000001">
    <property type="protein sequence ID" value="SOD64767.1"/>
    <property type="molecule type" value="Genomic_DNA"/>
</dbReference>
<evidence type="ECO:0000313" key="3">
    <source>
        <dbReference type="Proteomes" id="UP000219669"/>
    </source>
</evidence>
<evidence type="ECO:0008006" key="4">
    <source>
        <dbReference type="Google" id="ProtNLM"/>
    </source>
</evidence>
<dbReference type="AlphaFoldDB" id="A0A286E1J0"/>
<keyword evidence="3" id="KW-1185">Reference proteome</keyword>
<reference evidence="2 3" key="1">
    <citation type="submission" date="2017-09" db="EMBL/GenBank/DDBJ databases">
        <authorList>
            <person name="Ehlers B."/>
            <person name="Leendertz F.H."/>
        </authorList>
    </citation>
    <scope>NUCLEOTIDE SEQUENCE [LARGE SCALE GENOMIC DNA]</scope>
    <source>
        <strain evidence="2 3">DSM 16848</strain>
    </source>
</reference>
<feature type="signal peptide" evidence="1">
    <location>
        <begin position="1"/>
        <end position="24"/>
    </location>
</feature>
<evidence type="ECO:0000256" key="1">
    <source>
        <dbReference type="SAM" id="SignalP"/>
    </source>
</evidence>
<proteinExistence type="predicted"/>
<dbReference type="PROSITE" id="PS51257">
    <property type="entry name" value="PROKAR_LIPOPROTEIN"/>
    <property type="match status" value="1"/>
</dbReference>
<accession>A0A286E1J0</accession>
<dbReference type="OrthoDB" id="8611422at2"/>
<organism evidence="2 3">
    <name type="scientific">Alysiella filiformis DSM 16848</name>
    <dbReference type="NCBI Taxonomy" id="1120981"/>
    <lineage>
        <taxon>Bacteria</taxon>
        <taxon>Pseudomonadati</taxon>
        <taxon>Pseudomonadota</taxon>
        <taxon>Betaproteobacteria</taxon>
        <taxon>Neisseriales</taxon>
        <taxon>Neisseriaceae</taxon>
        <taxon>Alysiella</taxon>
    </lineage>
</organism>
<protein>
    <recommendedName>
        <fullName evidence="4">Lipoprotein</fullName>
    </recommendedName>
</protein>